<evidence type="ECO:0000259" key="1">
    <source>
        <dbReference type="PROSITE" id="PS50206"/>
    </source>
</evidence>
<feature type="domain" description="Rhodanese" evidence="1">
    <location>
        <begin position="16"/>
        <end position="97"/>
    </location>
</feature>
<keyword evidence="2" id="KW-0808">Transferase</keyword>
<dbReference type="PANTHER" id="PTHR43031">
    <property type="entry name" value="FAD-DEPENDENT OXIDOREDUCTASE"/>
    <property type="match status" value="1"/>
</dbReference>
<organism evidence="2 3">
    <name type="scientific">[Brevibacterium] flavum</name>
    <dbReference type="NCBI Taxonomy" id="92706"/>
    <lineage>
        <taxon>Bacteria</taxon>
        <taxon>Bacillati</taxon>
        <taxon>Actinomycetota</taxon>
        <taxon>Actinomycetes</taxon>
        <taxon>Mycobacteriales</taxon>
        <taxon>Corynebacteriaceae</taxon>
        <taxon>Corynebacterium</taxon>
    </lineage>
</organism>
<dbReference type="PANTHER" id="PTHR43031:SF1">
    <property type="entry name" value="PYRIDINE NUCLEOTIDE-DISULPHIDE OXIDOREDUCTASE"/>
    <property type="match status" value="1"/>
</dbReference>
<dbReference type="PROSITE" id="PS50206">
    <property type="entry name" value="RHODANESE_3"/>
    <property type="match status" value="1"/>
</dbReference>
<accession>A0A0F6WPB0</accession>
<dbReference type="HOGENOM" id="CLU_089574_13_0_11"/>
<dbReference type="SUPFAM" id="SSF52821">
    <property type="entry name" value="Rhodanese/Cell cycle control phosphatase"/>
    <property type="match status" value="1"/>
</dbReference>
<sequence>MFITITETNERRNLDQILDVRENFEITEGMIPEAIHIPMGDLNFRFKELDQNRPVIVVCRSGNRSTQVANALKQAGYTAYSMTGGMSAWYQNNLPIK</sequence>
<evidence type="ECO:0000313" key="3">
    <source>
        <dbReference type="Proteomes" id="UP000034037"/>
    </source>
</evidence>
<dbReference type="Proteomes" id="UP000034037">
    <property type="component" value="Chromosome"/>
</dbReference>
<dbReference type="PATRIC" id="fig|92706.3.peg.80"/>
<dbReference type="SMART" id="SM00450">
    <property type="entry name" value="RHOD"/>
    <property type="match status" value="1"/>
</dbReference>
<dbReference type="AlphaFoldDB" id="A0A0F6WPB0"/>
<dbReference type="InterPro" id="IPR001763">
    <property type="entry name" value="Rhodanese-like_dom"/>
</dbReference>
<dbReference type="EMBL" id="CP011309">
    <property type="protein sequence ID" value="AKF26126.1"/>
    <property type="molecule type" value="Genomic_DNA"/>
</dbReference>
<keyword evidence="3" id="KW-1185">Reference proteome</keyword>
<dbReference type="InterPro" id="IPR050229">
    <property type="entry name" value="GlpE_sulfurtransferase"/>
</dbReference>
<dbReference type="Gene3D" id="3.40.250.10">
    <property type="entry name" value="Rhodanese-like domain"/>
    <property type="match status" value="1"/>
</dbReference>
<proteinExistence type="predicted"/>
<dbReference type="CDD" id="cd00158">
    <property type="entry name" value="RHOD"/>
    <property type="match status" value="1"/>
</dbReference>
<reference evidence="2 3" key="1">
    <citation type="submission" date="2015-04" db="EMBL/GenBank/DDBJ databases">
        <title>Complete Genome Sequence of Brevibacterium flavum ATCC 15168.</title>
        <authorList>
            <person name="Ahn J."/>
            <person name="Park G."/>
            <person name="Jeon W."/>
            <person name="Jang Y."/>
            <person name="Jang M."/>
            <person name="Lee H."/>
            <person name="Lee H."/>
        </authorList>
    </citation>
    <scope>NUCLEOTIDE SEQUENCE [LARGE SCALE GENOMIC DNA]</scope>
    <source>
        <strain evidence="2 3">ATCC 15168</strain>
    </source>
</reference>
<gene>
    <name evidence="2" type="ORF">YH66_00405</name>
</gene>
<dbReference type="RefSeq" id="WP_003861114.1">
    <property type="nucleotide sequence ID" value="NZ_CP011309.1"/>
</dbReference>
<dbReference type="Pfam" id="PF00581">
    <property type="entry name" value="Rhodanese"/>
    <property type="match status" value="1"/>
</dbReference>
<dbReference type="InterPro" id="IPR036873">
    <property type="entry name" value="Rhodanese-like_dom_sf"/>
</dbReference>
<protein>
    <submittedName>
        <fullName evidence="2">Sulfurtransferase</fullName>
    </submittedName>
</protein>
<dbReference type="GO" id="GO:0016740">
    <property type="term" value="F:transferase activity"/>
    <property type="evidence" value="ECO:0007669"/>
    <property type="project" value="UniProtKB-KW"/>
</dbReference>
<name>A0A0F6WPB0_9CORY</name>
<evidence type="ECO:0000313" key="2">
    <source>
        <dbReference type="EMBL" id="AKF26126.1"/>
    </source>
</evidence>